<reference evidence="2" key="1">
    <citation type="submission" date="2013-12" db="EMBL/GenBank/DDBJ databases">
        <authorList>
            <person name="Omoto C.K."/>
            <person name="Sibley D."/>
            <person name="Venepally P."/>
            <person name="Hadjithomas M."/>
            <person name="Karamycheva S."/>
            <person name="Brunk B."/>
            <person name="Roos D."/>
            <person name="Caler E."/>
            <person name="Lorenzi H."/>
        </authorList>
    </citation>
    <scope>NUCLEOTIDE SEQUENCE</scope>
</reference>
<keyword evidence="1 2" id="KW-0812">Transmembrane</keyword>
<feature type="transmembrane region" description="Helical" evidence="1">
    <location>
        <begin position="12"/>
        <end position="31"/>
    </location>
</feature>
<gene>
    <name evidence="2" type="ORF">GNI_125890</name>
</gene>
<dbReference type="VEuPathDB" id="CryptoDB:GNI_125890"/>
<feature type="transmembrane region" description="Helical" evidence="1">
    <location>
        <begin position="69"/>
        <end position="90"/>
    </location>
</feature>
<dbReference type="GeneID" id="22914439"/>
<keyword evidence="3" id="KW-1185">Reference proteome</keyword>
<dbReference type="PROSITE" id="PS51257">
    <property type="entry name" value="PROKAR_LIPOPROTEIN"/>
    <property type="match status" value="1"/>
</dbReference>
<sequence length="162" mass="18061">MGNDKNAVQAATSWIGFVASCLTLLLGIFHVCNVKARIKWPSGSVIEDVQWSTWRAPLFTFTPDMFFDVWTPFFFGLLGCLAHLSQFSLVNRIAKDFIHYFVFLMIQGLFGNIGYDGGMGIIVSGFTFLAALFSLISFFMDQEAQASLNLNLGVDVRRPARA</sequence>
<dbReference type="eggNOG" id="ENOG502ST4G">
    <property type="taxonomic scope" value="Eukaryota"/>
</dbReference>
<name>A0A023B235_GRENI</name>
<evidence type="ECO:0000313" key="3">
    <source>
        <dbReference type="Proteomes" id="UP000019763"/>
    </source>
</evidence>
<dbReference type="EMBL" id="AFNH02000937">
    <property type="protein sequence ID" value="EZG50496.1"/>
    <property type="molecule type" value="Genomic_DNA"/>
</dbReference>
<keyword evidence="1" id="KW-0472">Membrane</keyword>
<dbReference type="OMA" id="FAHYFIW"/>
<evidence type="ECO:0000313" key="2">
    <source>
        <dbReference type="EMBL" id="EZG50496.1"/>
    </source>
</evidence>
<proteinExistence type="predicted"/>
<accession>A0A023B235</accession>
<feature type="transmembrane region" description="Helical" evidence="1">
    <location>
        <begin position="121"/>
        <end position="140"/>
    </location>
</feature>
<comment type="caution">
    <text evidence="2">The sequence shown here is derived from an EMBL/GenBank/DDBJ whole genome shotgun (WGS) entry which is preliminary data.</text>
</comment>
<dbReference type="RefSeq" id="XP_011132018.1">
    <property type="nucleotide sequence ID" value="XM_011133716.1"/>
</dbReference>
<feature type="transmembrane region" description="Helical" evidence="1">
    <location>
        <begin position="97"/>
        <end position="115"/>
    </location>
</feature>
<dbReference type="AlphaFoldDB" id="A0A023B235"/>
<keyword evidence="1" id="KW-1133">Transmembrane helix</keyword>
<evidence type="ECO:0000256" key="1">
    <source>
        <dbReference type="SAM" id="Phobius"/>
    </source>
</evidence>
<protein>
    <submittedName>
        <fullName evidence="2">Transmembrane protein</fullName>
    </submittedName>
</protein>
<dbReference type="Proteomes" id="UP000019763">
    <property type="component" value="Unassembled WGS sequence"/>
</dbReference>
<dbReference type="OrthoDB" id="345126at2759"/>
<organism evidence="2 3">
    <name type="scientific">Gregarina niphandrodes</name>
    <name type="common">Septate eugregarine</name>
    <dbReference type="NCBI Taxonomy" id="110365"/>
    <lineage>
        <taxon>Eukaryota</taxon>
        <taxon>Sar</taxon>
        <taxon>Alveolata</taxon>
        <taxon>Apicomplexa</taxon>
        <taxon>Conoidasida</taxon>
        <taxon>Gregarinasina</taxon>
        <taxon>Eugregarinorida</taxon>
        <taxon>Gregarinidae</taxon>
        <taxon>Gregarina</taxon>
    </lineage>
</organism>